<sequence length="364" mass="40789">MAFNMVVLAALSYGVYMLVTTNAEDNGLSGLGRQEDGPGLVDRLKGEARSDVPVKEQYLDPEGVYFGAATENAPYDKKELNQLAADAGGIRPSMTSFFLAWHQKFNPYSVTASWQHGTLPVLTWEPWGGGRQNPTPGTVLKSNIIQPRYRLANIIDGKFDAYITKTARDIAGTKLPVALRFGHEMNGIWYPWAERVNGNHRGEYVKAYQHVYDLFQQAGADNVIWIWAPNIVRPEPEERLEPLYPGDEYVDWIGMTGYGVREKSPEITFGATMKEIRTFSDKPLMIMETGAQIDDDQLAWMDAFFPWLKKHDEIIGFIWMQKDRDTGARSNWRFTSSHEVQQAFQAGLATLELATGPAKTGGGA</sequence>
<dbReference type="PANTHER" id="PTHR40079">
    <property type="entry name" value="MANNAN ENDO-1,4-BETA-MANNOSIDASE E-RELATED"/>
    <property type="match status" value="1"/>
</dbReference>
<name>A0A7K0CIM9_9ACTN</name>
<feature type="domain" description="GH26" evidence="5">
    <location>
        <begin position="46"/>
        <end position="344"/>
    </location>
</feature>
<keyword evidence="3 4" id="KW-0326">Glycosidase</keyword>
<feature type="active site" description="Nucleophile" evidence="4">
    <location>
        <position position="288"/>
    </location>
</feature>
<dbReference type="InterPro" id="IPR000805">
    <property type="entry name" value="Glyco_hydro_26"/>
</dbReference>
<keyword evidence="2 4" id="KW-0378">Hydrolase</keyword>
<proteinExistence type="inferred from homology"/>
<evidence type="ECO:0000256" key="4">
    <source>
        <dbReference type="PROSITE-ProRule" id="PRU01100"/>
    </source>
</evidence>
<dbReference type="SUPFAM" id="SSF51445">
    <property type="entry name" value="(Trans)glycosidases"/>
    <property type="match status" value="1"/>
</dbReference>
<dbReference type="AlphaFoldDB" id="A0A7K0CIM9"/>
<evidence type="ECO:0000256" key="2">
    <source>
        <dbReference type="ARBA" id="ARBA00022801"/>
    </source>
</evidence>
<dbReference type="Gene3D" id="3.20.20.80">
    <property type="entry name" value="Glycosidases"/>
    <property type="match status" value="1"/>
</dbReference>
<reference evidence="6 7" key="1">
    <citation type="submission" date="2019-10" db="EMBL/GenBank/DDBJ databases">
        <title>Streptomyces smaragdinus sp. nov. and Streptomyces fabii sp. nov., isolated from the gut of fungus growing-termite Macrotermes natalensis.</title>
        <authorList>
            <person name="Schwitalla J."/>
            <person name="Benndorf R."/>
            <person name="Martin K."/>
            <person name="De Beer W."/>
            <person name="Kaster A.-K."/>
            <person name="Vollmers J."/>
            <person name="Poulsen M."/>
            <person name="Beemelmanns C."/>
        </authorList>
    </citation>
    <scope>NUCLEOTIDE SEQUENCE [LARGE SCALE GENOMIC DNA]</scope>
    <source>
        <strain evidence="6 7">RB5</strain>
    </source>
</reference>
<organism evidence="6 7">
    <name type="scientific">Streptomyces smaragdinus</name>
    <dbReference type="NCBI Taxonomy" id="2585196"/>
    <lineage>
        <taxon>Bacteria</taxon>
        <taxon>Bacillati</taxon>
        <taxon>Actinomycetota</taxon>
        <taxon>Actinomycetes</taxon>
        <taxon>Kitasatosporales</taxon>
        <taxon>Streptomycetaceae</taxon>
        <taxon>Streptomyces</taxon>
    </lineage>
</organism>
<dbReference type="GO" id="GO:0006080">
    <property type="term" value="P:substituted mannan metabolic process"/>
    <property type="evidence" value="ECO:0007669"/>
    <property type="project" value="InterPro"/>
</dbReference>
<feature type="active site" description="Proton donor" evidence="4">
    <location>
        <position position="184"/>
    </location>
</feature>
<comment type="similarity">
    <text evidence="1 4">Belongs to the glycosyl hydrolase 26 family.</text>
</comment>
<accession>A0A7K0CIM9</accession>
<evidence type="ECO:0000313" key="7">
    <source>
        <dbReference type="Proteomes" id="UP000466345"/>
    </source>
</evidence>
<evidence type="ECO:0000313" key="6">
    <source>
        <dbReference type="EMBL" id="MQY13337.1"/>
    </source>
</evidence>
<evidence type="ECO:0000256" key="1">
    <source>
        <dbReference type="ARBA" id="ARBA00007754"/>
    </source>
</evidence>
<evidence type="ECO:0000256" key="3">
    <source>
        <dbReference type="ARBA" id="ARBA00023295"/>
    </source>
</evidence>
<dbReference type="PROSITE" id="PS51764">
    <property type="entry name" value="GH26"/>
    <property type="match status" value="1"/>
</dbReference>
<dbReference type="EMBL" id="WEGJ01000012">
    <property type="protein sequence ID" value="MQY13337.1"/>
    <property type="molecule type" value="Genomic_DNA"/>
</dbReference>
<comment type="caution">
    <text evidence="6">The sequence shown here is derived from an EMBL/GenBank/DDBJ whole genome shotgun (WGS) entry which is preliminary data.</text>
</comment>
<dbReference type="PANTHER" id="PTHR40079:SF4">
    <property type="entry name" value="GH26 DOMAIN-CONTAINING PROTEIN-RELATED"/>
    <property type="match status" value="1"/>
</dbReference>
<dbReference type="Proteomes" id="UP000466345">
    <property type="component" value="Unassembled WGS sequence"/>
</dbReference>
<keyword evidence="7" id="KW-1185">Reference proteome</keyword>
<dbReference type="GO" id="GO:0016985">
    <property type="term" value="F:mannan endo-1,4-beta-mannosidase activity"/>
    <property type="evidence" value="ECO:0007669"/>
    <property type="project" value="InterPro"/>
</dbReference>
<gene>
    <name evidence="6" type="ORF">SRB5_34820</name>
</gene>
<dbReference type="Pfam" id="PF02156">
    <property type="entry name" value="Glyco_hydro_26"/>
    <property type="match status" value="1"/>
</dbReference>
<dbReference type="InterPro" id="IPR017853">
    <property type="entry name" value="GH"/>
</dbReference>
<evidence type="ECO:0000259" key="5">
    <source>
        <dbReference type="PROSITE" id="PS51764"/>
    </source>
</evidence>
<protein>
    <recommendedName>
        <fullName evidence="5">GH26 domain-containing protein</fullName>
    </recommendedName>
</protein>
<dbReference type="InterPro" id="IPR022790">
    <property type="entry name" value="GH26_dom"/>
</dbReference>